<dbReference type="OrthoDB" id="9936051at2759"/>
<feature type="domain" description="NID" evidence="1">
    <location>
        <begin position="145"/>
        <end position="233"/>
    </location>
</feature>
<dbReference type="InterPro" id="IPR012677">
    <property type="entry name" value="Nucleotide-bd_a/b_plait_sf"/>
</dbReference>
<evidence type="ECO:0000313" key="3">
    <source>
        <dbReference type="Proteomes" id="UP001148018"/>
    </source>
</evidence>
<name>A0A9Q0E9F8_9TELE</name>
<evidence type="ECO:0000313" key="2">
    <source>
        <dbReference type="EMBL" id="KAJ3601488.1"/>
    </source>
</evidence>
<gene>
    <name evidence="2" type="ORF">NHX12_032456</name>
</gene>
<dbReference type="Gene3D" id="3.30.70.330">
    <property type="match status" value="1"/>
</dbReference>
<dbReference type="InterPro" id="IPR009909">
    <property type="entry name" value="Nmi/IFP35_dom"/>
</dbReference>
<dbReference type="AlphaFoldDB" id="A0A9Q0E9F8"/>
<dbReference type="Proteomes" id="UP001148018">
    <property type="component" value="Unassembled WGS sequence"/>
</dbReference>
<sequence>MYEGTLVDTLEDVQKEITRQQGQYDKLIKEQKKQANQKDDRERVAKEYRDHFLKATNEKAEDEEKHRMQMASKQEQRQLHEDLEMTETAIKNQDAINSELQNATDVITLVPEREVVFRGAIGDVANPCPFEVKTQLKYPMEGGTALITFEEEIVAQKVLSLKHHKVTLEGECFVTVEAKPIQLLVPTSVKMDTRQCLRSILVSNLPSDMDSEALLDKLELHFGKSHHGGGEVASRHYQEDVGNAVLSFKDEGISPGLIKKEYHEVVFKSQKKQKVRVTPFVNGTITCVETRWLRCGRSVLLTGIPPVMDADSLQDIFEIYFQKGSHGGGEISNTLYNPLGKTTVAIFEDDNV</sequence>
<accession>A0A9Q0E9F8</accession>
<dbReference type="Pfam" id="PF07292">
    <property type="entry name" value="NID"/>
    <property type="match status" value="2"/>
</dbReference>
<comment type="caution">
    <text evidence="2">The sequence shown here is derived from an EMBL/GenBank/DDBJ whole genome shotgun (WGS) entry which is preliminary data.</text>
</comment>
<dbReference type="PANTHER" id="PTHR15225:SF1">
    <property type="entry name" value="INTERFERON-INDUCED 35 KDA PROTEIN"/>
    <property type="match status" value="1"/>
</dbReference>
<dbReference type="EMBL" id="JANIIK010000047">
    <property type="protein sequence ID" value="KAJ3601488.1"/>
    <property type="molecule type" value="Genomic_DNA"/>
</dbReference>
<reference evidence="2" key="1">
    <citation type="submission" date="2022-07" db="EMBL/GenBank/DDBJ databases">
        <title>Chromosome-level genome of Muraenolepis orangiensis.</title>
        <authorList>
            <person name="Kim J."/>
        </authorList>
    </citation>
    <scope>NUCLEOTIDE SEQUENCE</scope>
    <source>
        <strain evidence="2">KU_S4_2022</strain>
        <tissue evidence="2">Muscle</tissue>
    </source>
</reference>
<dbReference type="GO" id="GO:0005634">
    <property type="term" value="C:nucleus"/>
    <property type="evidence" value="ECO:0007669"/>
    <property type="project" value="TreeGrafter"/>
</dbReference>
<proteinExistence type="predicted"/>
<feature type="domain" description="NID" evidence="1">
    <location>
        <begin position="244"/>
        <end position="332"/>
    </location>
</feature>
<evidence type="ECO:0000259" key="1">
    <source>
        <dbReference type="Pfam" id="PF07292"/>
    </source>
</evidence>
<protein>
    <recommendedName>
        <fullName evidence="1">NID domain-containing protein</fullName>
    </recommendedName>
</protein>
<dbReference type="PANTHER" id="PTHR15225">
    <property type="entry name" value="INTERFERON-INDUCED PROTEIN 35/NMI N-MYC/STAT INTERACTING PROTEIN"/>
    <property type="match status" value="1"/>
</dbReference>
<keyword evidence="3" id="KW-1185">Reference proteome</keyword>
<organism evidence="2 3">
    <name type="scientific">Muraenolepis orangiensis</name>
    <name type="common">Patagonian moray cod</name>
    <dbReference type="NCBI Taxonomy" id="630683"/>
    <lineage>
        <taxon>Eukaryota</taxon>
        <taxon>Metazoa</taxon>
        <taxon>Chordata</taxon>
        <taxon>Craniata</taxon>
        <taxon>Vertebrata</taxon>
        <taxon>Euteleostomi</taxon>
        <taxon>Actinopterygii</taxon>
        <taxon>Neopterygii</taxon>
        <taxon>Teleostei</taxon>
        <taxon>Neoteleostei</taxon>
        <taxon>Acanthomorphata</taxon>
        <taxon>Zeiogadaria</taxon>
        <taxon>Gadariae</taxon>
        <taxon>Gadiformes</taxon>
        <taxon>Muraenolepidoidei</taxon>
        <taxon>Muraenolepididae</taxon>
        <taxon>Muraenolepis</taxon>
    </lineage>
</organism>